<dbReference type="Proteomes" id="UP000280368">
    <property type="component" value="Unassembled WGS sequence"/>
</dbReference>
<dbReference type="AlphaFoldDB" id="A0A3M0AG33"/>
<evidence type="ECO:0000313" key="5">
    <source>
        <dbReference type="Proteomes" id="UP000280368"/>
    </source>
</evidence>
<evidence type="ECO:0000259" key="3">
    <source>
        <dbReference type="Pfam" id="PF16344"/>
    </source>
</evidence>
<comment type="caution">
    <text evidence="4">The sequence shown here is derived from an EMBL/GenBank/DDBJ whole genome shotgun (WGS) entry which is preliminary data.</text>
</comment>
<keyword evidence="1" id="KW-0472">Membrane</keyword>
<dbReference type="RefSeq" id="WP_121924316.1">
    <property type="nucleotide sequence ID" value="NZ_CBCSGA010000005.1"/>
</dbReference>
<reference evidence="4 5" key="1">
    <citation type="submission" date="2018-10" db="EMBL/GenBank/DDBJ databases">
        <title>Genomic Encyclopedia of Archaeal and Bacterial Type Strains, Phase II (KMG-II): from individual species to whole genera.</title>
        <authorList>
            <person name="Goeker M."/>
        </authorList>
    </citation>
    <scope>NUCLEOTIDE SEQUENCE [LARGE SCALE GENOMIC DNA]</scope>
    <source>
        <strain evidence="4 5">DSM 19727</strain>
    </source>
</reference>
<dbReference type="PIRSF" id="PIRSF018266">
    <property type="entry name" value="FecR"/>
    <property type="match status" value="1"/>
</dbReference>
<dbReference type="PANTHER" id="PTHR30273">
    <property type="entry name" value="PERIPLASMIC SIGNAL SENSOR AND SIGMA FACTOR ACTIVATOR FECR-RELATED"/>
    <property type="match status" value="1"/>
</dbReference>
<evidence type="ECO:0000313" key="4">
    <source>
        <dbReference type="EMBL" id="RMA78202.1"/>
    </source>
</evidence>
<dbReference type="InterPro" id="IPR006860">
    <property type="entry name" value="FecR"/>
</dbReference>
<protein>
    <submittedName>
        <fullName evidence="4">FecR family protein</fullName>
    </submittedName>
</protein>
<accession>A0A3M0AG33</accession>
<dbReference type="Pfam" id="PF04773">
    <property type="entry name" value="FecR"/>
    <property type="match status" value="1"/>
</dbReference>
<organism evidence="4 5">
    <name type="scientific">Flavobacterium weaverense</name>
    <dbReference type="NCBI Taxonomy" id="271156"/>
    <lineage>
        <taxon>Bacteria</taxon>
        <taxon>Pseudomonadati</taxon>
        <taxon>Bacteroidota</taxon>
        <taxon>Flavobacteriia</taxon>
        <taxon>Flavobacteriales</taxon>
        <taxon>Flavobacteriaceae</taxon>
        <taxon>Flavobacterium</taxon>
    </lineage>
</organism>
<dbReference type="OrthoDB" id="645173at2"/>
<keyword evidence="1" id="KW-0812">Transmembrane</keyword>
<dbReference type="InterPro" id="IPR012373">
    <property type="entry name" value="Ferrdict_sens_TM"/>
</dbReference>
<dbReference type="Gene3D" id="2.60.120.1440">
    <property type="match status" value="1"/>
</dbReference>
<evidence type="ECO:0000259" key="2">
    <source>
        <dbReference type="Pfam" id="PF04773"/>
    </source>
</evidence>
<dbReference type="Pfam" id="PF16344">
    <property type="entry name" value="FecR_C"/>
    <property type="match status" value="1"/>
</dbReference>
<keyword evidence="5" id="KW-1185">Reference proteome</keyword>
<keyword evidence="1" id="KW-1133">Transmembrane helix</keyword>
<dbReference type="PANTHER" id="PTHR30273:SF2">
    <property type="entry name" value="PROTEIN FECR"/>
    <property type="match status" value="1"/>
</dbReference>
<dbReference type="GO" id="GO:0016989">
    <property type="term" value="F:sigma factor antagonist activity"/>
    <property type="evidence" value="ECO:0007669"/>
    <property type="project" value="TreeGrafter"/>
</dbReference>
<feature type="transmembrane region" description="Helical" evidence="1">
    <location>
        <begin position="99"/>
        <end position="119"/>
    </location>
</feature>
<proteinExistence type="predicted"/>
<feature type="domain" description="FecR protein" evidence="2">
    <location>
        <begin position="156"/>
        <end position="239"/>
    </location>
</feature>
<dbReference type="Gene3D" id="3.55.50.30">
    <property type="match status" value="1"/>
</dbReference>
<dbReference type="InterPro" id="IPR032508">
    <property type="entry name" value="FecR_C"/>
</dbReference>
<sequence length="371" mass="42803">MHKRNDFTEIEDFLSDESFRLWAKYQVDQQQWEEWTLEDPKRAKLVEEARLWILAMKVERPILDEKSIESALDKTWDKINEAERARPLFRKQKQKIWQYNWITSAAAAVLFGALIFSYFNTSLFSNDSTLVYHELIQENEEGLVEQTNNSNKPQIITLSDGSSVLLLPDSKLSYPKAFLGNERKVYLSGEGFFEISKNRKKPFYVYANEIVTKVVGTSFRIRAYENQPNIEVLVHTGQVNIKSNESVEDSNTKEYVLLPNQAVRFTRKDLTFNKISDAAADNTLSKTKNNIEDINFSFADTPVSKILELIENAYLVEIDFPKDKLKNCYLTTSLNDQPLPEKLKIICKSLGNNTTYEMNGNQIIITSEGCD</sequence>
<gene>
    <name evidence="4" type="ORF">BC961_0577</name>
</gene>
<evidence type="ECO:0000256" key="1">
    <source>
        <dbReference type="SAM" id="Phobius"/>
    </source>
</evidence>
<feature type="domain" description="Protein FecR C-terminal" evidence="3">
    <location>
        <begin position="296"/>
        <end position="365"/>
    </location>
</feature>
<dbReference type="EMBL" id="REFH01000007">
    <property type="protein sequence ID" value="RMA78202.1"/>
    <property type="molecule type" value="Genomic_DNA"/>
</dbReference>
<name>A0A3M0AG33_9FLAO</name>